<dbReference type="AlphaFoldDB" id="A0A8S2NV04"/>
<dbReference type="PANTHER" id="PTHR10903">
    <property type="entry name" value="GTPASE, IMAP FAMILY MEMBER-RELATED"/>
    <property type="match status" value="1"/>
</dbReference>
<feature type="region of interest" description="Disordered" evidence="4">
    <location>
        <begin position="265"/>
        <end position="328"/>
    </location>
</feature>
<dbReference type="PANTHER" id="PTHR10903:SF170">
    <property type="entry name" value="GTPASE IMAP FAMILY MEMBER 7"/>
    <property type="match status" value="1"/>
</dbReference>
<dbReference type="Gene3D" id="3.40.50.300">
    <property type="entry name" value="P-loop containing nucleotide triphosphate hydrolases"/>
    <property type="match status" value="1"/>
</dbReference>
<dbReference type="PROSITE" id="PS51720">
    <property type="entry name" value="G_AIG1"/>
    <property type="match status" value="1"/>
</dbReference>
<reference evidence="6" key="1">
    <citation type="submission" date="2021-02" db="EMBL/GenBank/DDBJ databases">
        <authorList>
            <person name="Nowell W R."/>
        </authorList>
    </citation>
    <scope>NUCLEOTIDE SEQUENCE</scope>
</reference>
<protein>
    <recommendedName>
        <fullName evidence="5">AIG1-type G domain-containing protein</fullName>
    </recommendedName>
</protein>
<evidence type="ECO:0000256" key="4">
    <source>
        <dbReference type="SAM" id="MobiDB-lite"/>
    </source>
</evidence>
<dbReference type="EMBL" id="CAJOBI010004993">
    <property type="protein sequence ID" value="CAF4018977.1"/>
    <property type="molecule type" value="Genomic_DNA"/>
</dbReference>
<name>A0A8S2NV04_9BILA</name>
<feature type="domain" description="AIG1-type G" evidence="5">
    <location>
        <begin position="5"/>
        <end position="216"/>
    </location>
</feature>
<dbReference type="FunFam" id="3.40.50.300:FF:000366">
    <property type="entry name" value="GTPase, IMAP family member 2"/>
    <property type="match status" value="1"/>
</dbReference>
<dbReference type="InterPro" id="IPR045058">
    <property type="entry name" value="GIMA/IAN/Toc"/>
</dbReference>
<dbReference type="InterPro" id="IPR027417">
    <property type="entry name" value="P-loop_NTPase"/>
</dbReference>
<dbReference type="Proteomes" id="UP000676336">
    <property type="component" value="Unassembled WGS sequence"/>
</dbReference>
<sequence>MATTEEELRVVLLGKTGNGKSATGNSLLHSRTAFFSTQSAQSITKDCEAKSGTCTGINGRQKRLVVVDTPGFFDTNEGVTNEQVQNKIASQIFNMTSPGVHAFLIVVRVDRFTPEEKDTVDFIKKIFGAGAAKYCIVILTREDQLDDGQSIEEFINSSRHLKELVDLCGNRKLAINNKISGGILERKTKDLLQMIDRMVENNNRTYYTNAEYQRIERQRREEQARREEEERRKKKEYEDALKAKAREEAEQKAAKRELEIREEARKNEEKRVQQARDEERKKADRQIQEERDRTRAAEEEARNERIRSARRQESACGSRGAFRDDDDGGGLGAYLNALRLHGGNDMPSSNTGGMGMSPFQAPMPTRHTVLGGGGGGGGRFTGEFMATRGSANNRPIMEGARGGQFYWNNNGNKTYLRK</sequence>
<dbReference type="GO" id="GO:0005525">
    <property type="term" value="F:GTP binding"/>
    <property type="evidence" value="ECO:0007669"/>
    <property type="project" value="UniProtKB-KW"/>
</dbReference>
<gene>
    <name evidence="6" type="ORF">SMN809_LOCUS12907</name>
</gene>
<evidence type="ECO:0000313" key="6">
    <source>
        <dbReference type="EMBL" id="CAF4018977.1"/>
    </source>
</evidence>
<dbReference type="Pfam" id="PF04548">
    <property type="entry name" value="AIG1"/>
    <property type="match status" value="1"/>
</dbReference>
<evidence type="ECO:0000256" key="3">
    <source>
        <dbReference type="ARBA" id="ARBA00023134"/>
    </source>
</evidence>
<evidence type="ECO:0000313" key="7">
    <source>
        <dbReference type="Proteomes" id="UP000676336"/>
    </source>
</evidence>
<feature type="compositionally biased region" description="Basic and acidic residues" evidence="4">
    <location>
        <begin position="265"/>
        <end position="313"/>
    </location>
</feature>
<evidence type="ECO:0000259" key="5">
    <source>
        <dbReference type="PROSITE" id="PS51720"/>
    </source>
</evidence>
<keyword evidence="3" id="KW-0342">GTP-binding</keyword>
<evidence type="ECO:0000256" key="2">
    <source>
        <dbReference type="ARBA" id="ARBA00022741"/>
    </source>
</evidence>
<dbReference type="SUPFAM" id="SSF52540">
    <property type="entry name" value="P-loop containing nucleoside triphosphate hydrolases"/>
    <property type="match status" value="1"/>
</dbReference>
<proteinExistence type="inferred from homology"/>
<comment type="similarity">
    <text evidence="1">Belongs to the TRAFAC class TrmE-Era-EngA-EngB-Septin-like GTPase superfamily. AIG1/Toc34/Toc159-like paraseptin GTPase family. IAN subfamily.</text>
</comment>
<accession>A0A8S2NV04</accession>
<organism evidence="6 7">
    <name type="scientific">Rotaria magnacalcarata</name>
    <dbReference type="NCBI Taxonomy" id="392030"/>
    <lineage>
        <taxon>Eukaryota</taxon>
        <taxon>Metazoa</taxon>
        <taxon>Spiralia</taxon>
        <taxon>Gnathifera</taxon>
        <taxon>Rotifera</taxon>
        <taxon>Eurotatoria</taxon>
        <taxon>Bdelloidea</taxon>
        <taxon>Philodinida</taxon>
        <taxon>Philodinidae</taxon>
        <taxon>Rotaria</taxon>
    </lineage>
</organism>
<dbReference type="InterPro" id="IPR006703">
    <property type="entry name" value="G_AIG1"/>
</dbReference>
<evidence type="ECO:0000256" key="1">
    <source>
        <dbReference type="ARBA" id="ARBA00008535"/>
    </source>
</evidence>
<comment type="caution">
    <text evidence="6">The sequence shown here is derived from an EMBL/GenBank/DDBJ whole genome shotgun (WGS) entry which is preliminary data.</text>
</comment>
<keyword evidence="2" id="KW-0547">Nucleotide-binding</keyword>